<dbReference type="EMDB" id="EMD-34403"/>
<dbReference type="Proteomes" id="UP000009168">
    <property type="component" value="Unassembled WGS sequence"/>
</dbReference>
<dbReference type="eggNOG" id="ENOG502QTES">
    <property type="taxonomic scope" value="Eukaryota"/>
</dbReference>
<accession>I7M8Q7</accession>
<organism evidence="1 2">
    <name type="scientific">Tetrahymena thermophila (strain SB210)</name>
    <dbReference type="NCBI Taxonomy" id="312017"/>
    <lineage>
        <taxon>Eukaryota</taxon>
        <taxon>Sar</taxon>
        <taxon>Alveolata</taxon>
        <taxon>Ciliophora</taxon>
        <taxon>Intramacronucleata</taxon>
        <taxon>Oligohymenophorea</taxon>
        <taxon>Hymenostomatida</taxon>
        <taxon>Tetrahymenina</taxon>
        <taxon>Tetrahymenidae</taxon>
        <taxon>Tetrahymena</taxon>
    </lineage>
</organism>
<reference evidence="3" key="2">
    <citation type="journal article" date="2022" name="Science">
        <title>Structures of &lt;i&gt;Tetrahymena&lt;/i&gt;'s respiratory chain reveal the diversity of eukaryotic core metabolism.</title>
        <authorList>
            <person name="Zhou L."/>
            <person name="Maldonado M."/>
            <person name="Padavannil A."/>
            <person name="Guo F."/>
            <person name="Letts J.A."/>
        </authorList>
    </citation>
    <scope>STRUCTURE BY ELECTRON MICROSCOPY (2.60 ANGSTROMS)</scope>
</reference>
<dbReference type="EMDB" id="EMD-16184"/>
<evidence type="ECO:0007829" key="6">
    <source>
        <dbReference type="PDB" id="8GYM"/>
    </source>
</evidence>
<dbReference type="EMDB" id="EMD-25882"/>
<evidence type="ECO:0000313" key="1">
    <source>
        <dbReference type="EMBL" id="EAR99480.2"/>
    </source>
</evidence>
<reference evidence="2" key="1">
    <citation type="journal article" date="2006" name="PLoS Biol.">
        <title>Macronuclear genome sequence of the ciliate Tetrahymena thermophila, a model eukaryote.</title>
        <authorList>
            <person name="Eisen J.A."/>
            <person name="Coyne R.S."/>
            <person name="Wu M."/>
            <person name="Wu D."/>
            <person name="Thiagarajan M."/>
            <person name="Wortman J.R."/>
            <person name="Badger J.H."/>
            <person name="Ren Q."/>
            <person name="Amedeo P."/>
            <person name="Jones K.M."/>
            <person name="Tallon L.J."/>
            <person name="Delcher A.L."/>
            <person name="Salzberg S.L."/>
            <person name="Silva J.C."/>
            <person name="Haas B.J."/>
            <person name="Majoros W.H."/>
            <person name="Farzad M."/>
            <person name="Carlton J.M."/>
            <person name="Smith R.K. Jr."/>
            <person name="Garg J."/>
            <person name="Pearlman R.E."/>
            <person name="Karrer K.M."/>
            <person name="Sun L."/>
            <person name="Manning G."/>
            <person name="Elde N.C."/>
            <person name="Turkewitz A.P."/>
            <person name="Asai D.J."/>
            <person name="Wilkes D.E."/>
            <person name="Wang Y."/>
            <person name="Cai H."/>
            <person name="Collins K."/>
            <person name="Stewart B.A."/>
            <person name="Lee S.R."/>
            <person name="Wilamowska K."/>
            <person name="Weinberg Z."/>
            <person name="Ruzzo W.L."/>
            <person name="Wloga D."/>
            <person name="Gaertig J."/>
            <person name="Frankel J."/>
            <person name="Tsao C.-C."/>
            <person name="Gorovsky M.A."/>
            <person name="Keeling P.J."/>
            <person name="Waller R.F."/>
            <person name="Patron N.J."/>
            <person name="Cherry J.M."/>
            <person name="Stover N.A."/>
            <person name="Krieger C.J."/>
            <person name="del Toro C."/>
            <person name="Ryder H.F."/>
            <person name="Williamson S.C."/>
            <person name="Barbeau R.A."/>
            <person name="Hamilton E.P."/>
            <person name="Orias E."/>
        </authorList>
    </citation>
    <scope>NUCLEOTIDE SEQUENCE [LARGE SCALE GENOMIC DNA]</scope>
    <source>
        <strain evidence="2">SB210</strain>
    </source>
</reference>
<dbReference type="InParanoid" id="I7M8Q7"/>
<dbReference type="STRING" id="312017.I7M8Q7"/>
<dbReference type="AlphaFoldDB" id="I7M8Q7"/>
<dbReference type="PDB" id="8BQS">
    <property type="method" value="EM"/>
    <property type="resolution" value="2.90 A"/>
    <property type="chains" value="AG=1-346"/>
</dbReference>
<dbReference type="Pfam" id="PF00132">
    <property type="entry name" value="Hexapep"/>
    <property type="match status" value="1"/>
</dbReference>
<dbReference type="GeneID" id="7822988"/>
<dbReference type="SUPFAM" id="SSF51161">
    <property type="entry name" value="Trimeric LpxA-like enzymes"/>
    <property type="match status" value="1"/>
</dbReference>
<dbReference type="InterPro" id="IPR047324">
    <property type="entry name" value="LbH_gamma_CA-like"/>
</dbReference>
<keyword evidence="3 4" id="KW-0002">3D-structure</keyword>
<dbReference type="EMBL" id="GG662639">
    <property type="protein sequence ID" value="EAR99480.2"/>
    <property type="molecule type" value="Genomic_DNA"/>
</dbReference>
<evidence type="ECO:0007829" key="3">
    <source>
        <dbReference type="PDB" id="7TGH"/>
    </source>
</evidence>
<dbReference type="KEGG" id="tet:TTHERM_00136440"/>
<name>I7M8Q7_TETTS</name>
<protein>
    <submittedName>
        <fullName evidence="1">Transcription factor apfi protein, putative</fullName>
    </submittedName>
</protein>
<proteinExistence type="evidence at protein level"/>
<evidence type="ECO:0007829" key="4">
    <source>
        <dbReference type="PDB" id="8B6F"/>
    </source>
</evidence>
<dbReference type="PDB" id="7TGH">
    <property type="method" value="EM"/>
    <property type="resolution" value="2.60 A"/>
    <property type="chains" value="C3=1-346"/>
</dbReference>
<gene>
    <name evidence="1" type="ORF">TTHERM_00136440</name>
</gene>
<dbReference type="PANTHER" id="PTHR13061:SF29">
    <property type="entry name" value="GAMMA CARBONIC ANHYDRASE-LIKE 1, MITOCHONDRIAL-RELATED"/>
    <property type="match status" value="1"/>
</dbReference>
<dbReference type="RefSeq" id="XP_001019725.2">
    <property type="nucleotide sequence ID" value="XM_001019725.2"/>
</dbReference>
<evidence type="ECO:0007829" key="7">
    <source>
        <dbReference type="PDB" id="8GZU"/>
    </source>
</evidence>
<dbReference type="InterPro" id="IPR011004">
    <property type="entry name" value="Trimer_LpxA-like_sf"/>
</dbReference>
<keyword evidence="2" id="KW-1185">Reference proteome</keyword>
<evidence type="ECO:0000313" key="2">
    <source>
        <dbReference type="Proteomes" id="UP000009168"/>
    </source>
</evidence>
<dbReference type="CDD" id="cd04645">
    <property type="entry name" value="LbH_gamma_CA_like"/>
    <property type="match status" value="1"/>
</dbReference>
<dbReference type="OrthoDB" id="25818at2759"/>
<sequence length="346" mass="39750">MLRLRLFDAYEKISMTFLGPLYRRIGKSLAQTGLNIQQPYTSDDRLVPSLRNIRVTNKIPSINDSEFIAPNSVVIGDVITKEGSSIWYGATLRGELGPIEIGKQTVIQDLVNIQSGKQNQKTQIGDNVFIGPNSYIQSSKINDNSFVGMGSTVSTGCNLASNAVVAAGSVVPENTQVPSNQIWAGSPAQYLRDITPEERQVLQEHHQECVQLARIHAEETEKSFREVLNDFDRITAEAEYDHESLALQKMRDLGFPMEGEEEEYIEQRVFMREQLPPLESEFWKKNYDPYEQDLFHFPDSFKAYQQQYKRYDEAKKYFEENPNVEATIIDREFKEPTNKKPWTRKY</sequence>
<dbReference type="EMDB" id="EMD-34373"/>
<dbReference type="PDB" id="8GZU">
    <property type="method" value="EM"/>
    <property type="resolution" value="4.18 A"/>
    <property type="chains" value="G3/g3=1-346"/>
</dbReference>
<dbReference type="InterPro" id="IPR050484">
    <property type="entry name" value="Transf_Hexapept/Carb_Anhydrase"/>
</dbReference>
<dbReference type="InterPro" id="IPR001451">
    <property type="entry name" value="Hexapep"/>
</dbReference>
<evidence type="ECO:0007829" key="5">
    <source>
        <dbReference type="PDB" id="8BQS"/>
    </source>
</evidence>
<reference evidence="4 5" key="4">
    <citation type="journal article" date="2023" name="Nature">
        <title>Structural basis of mitochondrial membrane bending by the I-II-III&lt;sub&gt;2&lt;/sub&gt;-IV&lt;sub&gt;2&lt;/sub&gt; supercomplex.</title>
        <authorList>
            <person name="Muhleip A."/>
            <person name="Flygaard R.K."/>
            <person name="Baradaran R."/>
            <person name="Haapanen O."/>
            <person name="Gruhl T."/>
            <person name="Tobiasson V."/>
            <person name="Marechal A."/>
            <person name="Sharma V."/>
            <person name="Amunts A."/>
        </authorList>
    </citation>
    <scope>STRUCTURE BY ELECTRON MICROSCOPY (2.80 ANGSTROMS)</scope>
</reference>
<reference evidence="6 7" key="3">
    <citation type="journal article" date="2023" name="Nat. Commun.">
        <title>Structures of Tetrahymena thermophila respiratory megacomplexes on the tubular mitochondrial cristae.</title>
        <authorList>
            <person name="Han F."/>
            <person name="Hu Y."/>
            <person name="Wu M."/>
            <person name="He Z."/>
            <person name="Tian H."/>
            <person name="Zhou L."/>
        </authorList>
    </citation>
    <scope>STRUCTURE BY ELECTRON MICROSCOPY (2.96 ANGSTROMS)</scope>
</reference>
<dbReference type="EMDB" id="EMD-15865"/>
<dbReference type="PANTHER" id="PTHR13061">
    <property type="entry name" value="DYNACTIN SUBUNIT P25"/>
    <property type="match status" value="1"/>
</dbReference>
<dbReference type="PDB" id="8GYM">
    <property type="method" value="EM"/>
    <property type="resolution" value="2.96 A"/>
    <property type="chains" value="G3/g3=1-346"/>
</dbReference>
<dbReference type="Gene3D" id="2.160.10.10">
    <property type="entry name" value="Hexapeptide repeat proteins"/>
    <property type="match status" value="1"/>
</dbReference>
<dbReference type="PDB" id="8B6F">
    <property type="method" value="EM"/>
    <property type="resolution" value="2.80 A"/>
    <property type="chains" value="AG=1-346"/>
</dbReference>